<evidence type="ECO:0000313" key="2">
    <source>
        <dbReference type="Proteomes" id="UP001559623"/>
    </source>
</evidence>
<sequence>MEEMTSWNLVETEDDIELLLRIYHRFHDACIVSASYQSGTTVDHDGTMHYPSANGHNMTIFFQSQMALRTLELQFSGVRAAHLIGWDDNRFCEIFDATLSFAEGLLPGKPERLIAWAGCSEFDFKQLHNPLHEPASYIIANKLKWRFVQQD</sequence>
<organism evidence="1 2">
    <name type="scientific">Selenomonas sputigena</name>
    <dbReference type="NCBI Taxonomy" id="69823"/>
    <lineage>
        <taxon>Bacteria</taxon>
        <taxon>Bacillati</taxon>
        <taxon>Bacillota</taxon>
        <taxon>Negativicutes</taxon>
        <taxon>Selenomonadales</taxon>
        <taxon>Selenomonadaceae</taxon>
        <taxon>Selenomonas</taxon>
    </lineage>
</organism>
<accession>A0ABV3X8R9</accession>
<dbReference type="Proteomes" id="UP001559623">
    <property type="component" value="Unassembled WGS sequence"/>
</dbReference>
<proteinExistence type="predicted"/>
<gene>
    <name evidence="1" type="ORF">QCO44_10090</name>
</gene>
<name>A0ABV3X8R9_9FIRM</name>
<keyword evidence="2" id="KW-1185">Reference proteome</keyword>
<comment type="caution">
    <text evidence="1">The sequence shown here is derived from an EMBL/GenBank/DDBJ whole genome shotgun (WGS) entry which is preliminary data.</text>
</comment>
<dbReference type="RefSeq" id="WP_368847696.1">
    <property type="nucleotide sequence ID" value="NZ_CP194411.1"/>
</dbReference>
<dbReference type="EMBL" id="JARVLH010000007">
    <property type="protein sequence ID" value="MEX5285972.1"/>
    <property type="molecule type" value="Genomic_DNA"/>
</dbReference>
<reference evidence="1 2" key="1">
    <citation type="submission" date="2023-04" db="EMBL/GenBank/DDBJ databases">
        <title>Genome Sequence of Selenomonas sputigena ATCC 33150.</title>
        <authorList>
            <person name="Miller D.P."/>
            <person name="Anvari S."/>
            <person name="Polson S.W."/>
            <person name="Macdonald M."/>
            <person name="Mcdowell J.V."/>
        </authorList>
    </citation>
    <scope>NUCLEOTIDE SEQUENCE [LARGE SCALE GENOMIC DNA]</scope>
    <source>
        <strain evidence="1 2">ATCC 33150</strain>
    </source>
</reference>
<evidence type="ECO:0000313" key="1">
    <source>
        <dbReference type="EMBL" id="MEX5285972.1"/>
    </source>
</evidence>
<protein>
    <submittedName>
        <fullName evidence="1">Uncharacterized protein</fullName>
    </submittedName>
</protein>